<name>A0A1I8JQT3_9PLAT</name>
<dbReference type="WBParaSite" id="snap_masked-unitig_30875-processed-gene-0.2-mRNA-1">
    <property type="protein sequence ID" value="snap_masked-unitig_30875-processed-gene-0.2-mRNA-1"/>
    <property type="gene ID" value="snap_masked-unitig_30875-processed-gene-0.2"/>
</dbReference>
<organism evidence="3 4">
    <name type="scientific">Macrostomum lignano</name>
    <dbReference type="NCBI Taxonomy" id="282301"/>
    <lineage>
        <taxon>Eukaryota</taxon>
        <taxon>Metazoa</taxon>
        <taxon>Spiralia</taxon>
        <taxon>Lophotrochozoa</taxon>
        <taxon>Platyhelminthes</taxon>
        <taxon>Rhabditophora</taxon>
        <taxon>Macrostomorpha</taxon>
        <taxon>Macrostomida</taxon>
        <taxon>Macrostomidae</taxon>
        <taxon>Macrostomum</taxon>
    </lineage>
</organism>
<evidence type="ECO:0000256" key="1">
    <source>
        <dbReference type="SAM" id="MobiDB-lite"/>
    </source>
</evidence>
<reference evidence="4" key="1">
    <citation type="submission" date="2016-11" db="UniProtKB">
        <authorList>
            <consortium name="WormBaseParasite"/>
        </authorList>
    </citation>
    <scope>IDENTIFICATION</scope>
</reference>
<dbReference type="Proteomes" id="UP000095280">
    <property type="component" value="Unplaced"/>
</dbReference>
<dbReference type="AlphaFoldDB" id="A0A1I8JQT3"/>
<sequence>MQFQLFVKLLAAILVQSWRALRSHAFSDAERRKSWTPTTSCRQSASPSAAAMNFISRHCRQSAQHSGTSTALAEARTGTSTATARGAHWQRRALAERTQATKQPTGRGAHWQGAHWQRRALAEARALLTRCCHKRAIIILFSAEYSHGSEVLCYKYGPPCSACHLRCRSAMTGLCANTADPQRQKAE</sequence>
<accession>A0A1I8JQT3</accession>
<evidence type="ECO:0000313" key="4">
    <source>
        <dbReference type="WBParaSite" id="snap_masked-unitig_30875-processed-gene-0.2-mRNA-1"/>
    </source>
</evidence>
<feature type="chain" id="PRO_5009321976" evidence="2">
    <location>
        <begin position="26"/>
        <end position="187"/>
    </location>
</feature>
<feature type="region of interest" description="Disordered" evidence="1">
    <location>
        <begin position="66"/>
        <end position="88"/>
    </location>
</feature>
<evidence type="ECO:0000256" key="2">
    <source>
        <dbReference type="SAM" id="SignalP"/>
    </source>
</evidence>
<keyword evidence="3" id="KW-1185">Reference proteome</keyword>
<evidence type="ECO:0000313" key="3">
    <source>
        <dbReference type="Proteomes" id="UP000095280"/>
    </source>
</evidence>
<proteinExistence type="predicted"/>
<keyword evidence="2" id="KW-0732">Signal</keyword>
<protein>
    <submittedName>
        <fullName evidence="4">Secreted protein</fullName>
    </submittedName>
</protein>
<feature type="compositionally biased region" description="Low complexity" evidence="1">
    <location>
        <begin position="75"/>
        <end position="87"/>
    </location>
</feature>
<feature type="signal peptide" evidence="2">
    <location>
        <begin position="1"/>
        <end position="25"/>
    </location>
</feature>